<reference evidence="2 3" key="2">
    <citation type="submission" date="2020-03" db="EMBL/GenBank/DDBJ databases">
        <title>Roseomonas stagni sp. nov., isolated from pond water in Japan.</title>
        <authorList>
            <person name="Furuhata K."/>
            <person name="Miyamoto H."/>
            <person name="Goto K."/>
        </authorList>
    </citation>
    <scope>NUCLEOTIDE SEQUENCE [LARGE SCALE GENOMIC DNA]</scope>
    <source>
        <strain evidence="2 3">PeD5</strain>
    </source>
</reference>
<accession>A0A6M1LTS6</accession>
<keyword evidence="1" id="KW-0472">Membrane</keyword>
<feature type="transmembrane region" description="Helical" evidence="1">
    <location>
        <begin position="83"/>
        <end position="103"/>
    </location>
</feature>
<sequence length="529" mass="52075">MIPLAIGMLSGPAPAIAQDAATGAAPAIPVAALGVVLVLMVFLAGSWVMLRRLAREMQALAPQPGGAQLPGRLMDLPLGVPEGSIRALLSIFIIVLGFLLLALQGPLGLGSGEALTGFIGAVISFYFAARSGDQARQVAESAADAARRAAGAADRAMDATTAATASLANGAQSGAIAAGATPDQQGWQATLREAQGQLQSLRGLIAVVGTLGVGTGALAGADRALARIDGLLDRITPVLGGQADVASIGRLAEEAGAALRDLGDLGPVGNAVADAMATVGRVAAESAPIDGMLRGLMGSAGIGALAGPAGLVAAVVVGGIGLVRDRERFERWKAAMLDTPLDLGLLPPVVDANLAAAALLRCPPLAALASQGAVEPALALSAWEAVAGTPPEAAPDLAARILAGGVAGPGAAALRQAFAGHPAALADAIEDFRAAMTGAAALAGLNLPQVAVAGASIPTVALANAVRIARQDSRVGAEIERLVYMVESLGRADPATLARVSARLAAPDFLEGAARAAAAPPASAEGGSG</sequence>
<feature type="transmembrane region" description="Helical" evidence="1">
    <location>
        <begin position="27"/>
        <end position="50"/>
    </location>
</feature>
<organism evidence="2 3">
    <name type="scientific">Falsiroseomonas algicola</name>
    <dbReference type="NCBI Taxonomy" id="2716930"/>
    <lineage>
        <taxon>Bacteria</taxon>
        <taxon>Pseudomonadati</taxon>
        <taxon>Pseudomonadota</taxon>
        <taxon>Alphaproteobacteria</taxon>
        <taxon>Acetobacterales</taxon>
        <taxon>Roseomonadaceae</taxon>
        <taxon>Falsiroseomonas</taxon>
    </lineage>
</organism>
<evidence type="ECO:0000313" key="3">
    <source>
        <dbReference type="Proteomes" id="UP000475385"/>
    </source>
</evidence>
<comment type="caution">
    <text evidence="2">The sequence shown here is derived from an EMBL/GenBank/DDBJ whole genome shotgun (WGS) entry which is preliminary data.</text>
</comment>
<dbReference type="Proteomes" id="UP000475385">
    <property type="component" value="Unassembled WGS sequence"/>
</dbReference>
<feature type="transmembrane region" description="Helical" evidence="1">
    <location>
        <begin position="109"/>
        <end position="129"/>
    </location>
</feature>
<name>A0A6M1LTS6_9PROT</name>
<protein>
    <submittedName>
        <fullName evidence="2">Uncharacterized protein</fullName>
    </submittedName>
</protein>
<gene>
    <name evidence="2" type="ORF">G3576_27845</name>
</gene>
<keyword evidence="1" id="KW-1133">Transmembrane helix</keyword>
<proteinExistence type="predicted"/>
<keyword evidence="1" id="KW-0812">Transmembrane</keyword>
<evidence type="ECO:0000313" key="2">
    <source>
        <dbReference type="EMBL" id="NGM23850.1"/>
    </source>
</evidence>
<reference evidence="2 3" key="1">
    <citation type="submission" date="2020-02" db="EMBL/GenBank/DDBJ databases">
        <authorList>
            <person name="Kim H.M."/>
            <person name="Jeon C.O."/>
        </authorList>
    </citation>
    <scope>NUCLEOTIDE SEQUENCE [LARGE SCALE GENOMIC DNA]</scope>
    <source>
        <strain evidence="2 3">PeD5</strain>
    </source>
</reference>
<feature type="transmembrane region" description="Helical" evidence="1">
    <location>
        <begin position="201"/>
        <end position="221"/>
    </location>
</feature>
<feature type="transmembrane region" description="Helical" evidence="1">
    <location>
        <begin position="300"/>
        <end position="323"/>
    </location>
</feature>
<dbReference type="EMBL" id="JAAIKB010000020">
    <property type="protein sequence ID" value="NGM23850.1"/>
    <property type="molecule type" value="Genomic_DNA"/>
</dbReference>
<keyword evidence="3" id="KW-1185">Reference proteome</keyword>
<evidence type="ECO:0000256" key="1">
    <source>
        <dbReference type="SAM" id="Phobius"/>
    </source>
</evidence>
<dbReference type="AlphaFoldDB" id="A0A6M1LTS6"/>
<dbReference type="RefSeq" id="WP_164697764.1">
    <property type="nucleotide sequence ID" value="NZ_JAAIKB010000020.1"/>
</dbReference>